<evidence type="ECO:0000313" key="2">
    <source>
        <dbReference type="Proteomes" id="UP000000752"/>
    </source>
</evidence>
<dbReference type="PIR" id="A71138">
    <property type="entry name" value="A71138"/>
</dbReference>
<dbReference type="EnsemblBacteria" id="BAA29963">
    <property type="protein sequence ID" value="BAA29963"/>
    <property type="gene ID" value="BAA29963"/>
</dbReference>
<protein>
    <submittedName>
        <fullName evidence="1">Uncharacterized protein</fullName>
    </submittedName>
</protein>
<proteinExistence type="predicted"/>
<keyword evidence="2" id="KW-1185">Reference proteome</keyword>
<dbReference type="KEGG" id="pho:PH0869"/>
<gene>
    <name evidence="1" type="ordered locus">PH0869</name>
</gene>
<dbReference type="EMBL" id="BA000001">
    <property type="protein sequence ID" value="BAA29963.1"/>
    <property type="molecule type" value="Genomic_DNA"/>
</dbReference>
<evidence type="ECO:0000313" key="1">
    <source>
        <dbReference type="EMBL" id="BAA29963.1"/>
    </source>
</evidence>
<dbReference type="AlphaFoldDB" id="O58599"/>
<dbReference type="Proteomes" id="UP000000752">
    <property type="component" value="Chromosome"/>
</dbReference>
<organism evidence="1 2">
    <name type="scientific">Pyrococcus horikoshii (strain ATCC 700860 / DSM 12428 / JCM 9974 / NBRC 100139 / OT-3)</name>
    <dbReference type="NCBI Taxonomy" id="70601"/>
    <lineage>
        <taxon>Archaea</taxon>
        <taxon>Methanobacteriati</taxon>
        <taxon>Methanobacteriota</taxon>
        <taxon>Thermococci</taxon>
        <taxon>Thermococcales</taxon>
        <taxon>Thermococcaceae</taxon>
        <taxon>Pyrococcus</taxon>
    </lineage>
</organism>
<sequence>MKSPNISPITAIIFLHEGLVIAKKALRVILATVPKTAYSVNLATSINIKKEQGTKQASLKHPFQTHLLNIQSQPPPSLQDLQIYLPSLSPLIYVVNNFSSQPSSSSSFFLYYLGLRVTTFRQSPNVGGSGRAITPLATDSGNGSKLGIHLISPHYNTSYLP</sequence>
<accession>O58599</accession>
<reference evidence="1 2" key="1">
    <citation type="journal article" date="1998" name="DNA Res.">
        <title>Complete sequence and gene organization of the genome of a hyper-thermophilic archaebacterium, Pyrococcus horikoshii OT3.</title>
        <authorList>
            <person name="Kawarabayasi Y."/>
            <person name="Sawada M."/>
            <person name="Horikawa H."/>
            <person name="Haikawa Y."/>
            <person name="Hino Y."/>
            <person name="Yamamoto S."/>
            <person name="Sekine M."/>
            <person name="Baba S."/>
            <person name="Kosugi H."/>
            <person name="Hosoyama A."/>
            <person name="Nagai Y."/>
            <person name="Sakai M."/>
            <person name="Ogura K."/>
            <person name="Otuka R."/>
            <person name="Nakazawa H."/>
            <person name="Takamiya M."/>
            <person name="Ohfuku Y."/>
            <person name="Funahashi T."/>
            <person name="Tanaka T."/>
            <person name="Kudoh Y."/>
            <person name="Yamazaki J."/>
            <person name="Kushida N."/>
            <person name="Oguchi A."/>
            <person name="Aoki K."/>
            <person name="Nakamura Y."/>
            <person name="Robb T.F."/>
            <person name="Horikoshi K."/>
            <person name="Masuchi Y."/>
            <person name="Shizuya H."/>
            <person name="Kikuchi H."/>
        </authorList>
    </citation>
    <scope>NUCLEOTIDE SEQUENCE [LARGE SCALE GENOMIC DNA]</scope>
    <source>
        <strain evidence="2">ATCC 700860 / DSM 12428 / JCM 9974 / NBRC 100139 / OT-3</strain>
    </source>
</reference>
<name>O58599_PYRHO</name>